<proteinExistence type="predicted"/>
<dbReference type="GeneID" id="54780738"/>
<dbReference type="EMBL" id="SWFT01000064">
    <property type="protein sequence ID" value="KAA8904135.1"/>
    <property type="molecule type" value="Genomic_DNA"/>
</dbReference>
<dbReference type="AlphaFoldDB" id="A0A642URK0"/>
<dbReference type="PANTHER" id="PTHR17224:SF1">
    <property type="entry name" value="PEPTIDYL-TRNA HYDROLASE"/>
    <property type="match status" value="1"/>
</dbReference>
<comment type="caution">
    <text evidence="4">The sequence shown here is derived from an EMBL/GenBank/DDBJ whole genome shotgun (WGS) entry which is preliminary data.</text>
</comment>
<evidence type="ECO:0000313" key="4">
    <source>
        <dbReference type="EMBL" id="KAA8904135.1"/>
    </source>
</evidence>
<sequence>MTVVVFSIGNPGPSNRHSVGHQALAQLSSHAKQLTKHKLYSSVVDSDGTVFARSGSYMNESQRAFDAMIKDNRINLAHDAIFVVFDDFELALGKVRLAEFKKNESHNGVKCIHHWLQQQGLDHNVYKLGIGIGPKPQNASKDTMAAWVLSDFKPEEKLRLKEEVWPKLHQALEAIGDGESINCQAITKQIN</sequence>
<dbReference type="OrthoDB" id="1711136at2759"/>
<dbReference type="Proteomes" id="UP000449547">
    <property type="component" value="Unassembled WGS sequence"/>
</dbReference>
<accession>A0A642URK0</accession>
<keyword evidence="1" id="KW-0820">tRNA-binding</keyword>
<dbReference type="Gene3D" id="3.40.50.1470">
    <property type="entry name" value="Peptidyl-tRNA hydrolase"/>
    <property type="match status" value="1"/>
</dbReference>
<evidence type="ECO:0000256" key="3">
    <source>
        <dbReference type="ARBA" id="ARBA00022884"/>
    </source>
</evidence>
<gene>
    <name evidence="4" type="ORF">DIURU_002087</name>
</gene>
<dbReference type="GO" id="GO:0000049">
    <property type="term" value="F:tRNA binding"/>
    <property type="evidence" value="ECO:0007669"/>
    <property type="project" value="UniProtKB-KW"/>
</dbReference>
<evidence type="ECO:0000256" key="2">
    <source>
        <dbReference type="ARBA" id="ARBA00022801"/>
    </source>
</evidence>
<organism evidence="4 5">
    <name type="scientific">Diutina rugosa</name>
    <name type="common">Yeast</name>
    <name type="synonym">Candida rugosa</name>
    <dbReference type="NCBI Taxonomy" id="5481"/>
    <lineage>
        <taxon>Eukaryota</taxon>
        <taxon>Fungi</taxon>
        <taxon>Dikarya</taxon>
        <taxon>Ascomycota</taxon>
        <taxon>Saccharomycotina</taxon>
        <taxon>Pichiomycetes</taxon>
        <taxon>Debaryomycetaceae</taxon>
        <taxon>Diutina</taxon>
    </lineage>
</organism>
<evidence type="ECO:0000256" key="1">
    <source>
        <dbReference type="ARBA" id="ARBA00022555"/>
    </source>
</evidence>
<dbReference type="InterPro" id="IPR036416">
    <property type="entry name" value="Pept_tRNA_hydro_sf"/>
</dbReference>
<keyword evidence="2" id="KW-0378">Hydrolase</keyword>
<dbReference type="SUPFAM" id="SSF53178">
    <property type="entry name" value="Peptidyl-tRNA hydrolase-like"/>
    <property type="match status" value="1"/>
</dbReference>
<dbReference type="GO" id="GO:0004045">
    <property type="term" value="F:peptidyl-tRNA hydrolase activity"/>
    <property type="evidence" value="ECO:0007669"/>
    <property type="project" value="InterPro"/>
</dbReference>
<dbReference type="Pfam" id="PF01195">
    <property type="entry name" value="Pept_tRNA_hydro"/>
    <property type="match status" value="1"/>
</dbReference>
<name>A0A642URK0_DIURU</name>
<dbReference type="PANTHER" id="PTHR17224">
    <property type="entry name" value="PEPTIDYL-TRNA HYDROLASE"/>
    <property type="match status" value="1"/>
</dbReference>
<keyword evidence="3" id="KW-0694">RNA-binding</keyword>
<evidence type="ECO:0008006" key="6">
    <source>
        <dbReference type="Google" id="ProtNLM"/>
    </source>
</evidence>
<keyword evidence="5" id="KW-1185">Reference proteome</keyword>
<reference evidence="4 5" key="1">
    <citation type="submission" date="2019-07" db="EMBL/GenBank/DDBJ databases">
        <title>Genome assembly of two rare yeast pathogens: Diutina rugosa and Trichomonascus ciferrii.</title>
        <authorList>
            <person name="Mixao V."/>
            <person name="Saus E."/>
            <person name="Hansen A."/>
            <person name="Lass-Flor C."/>
            <person name="Gabaldon T."/>
        </authorList>
    </citation>
    <scope>NUCLEOTIDE SEQUENCE [LARGE SCALE GENOMIC DNA]</scope>
    <source>
        <strain evidence="4 5">CBS 613</strain>
    </source>
</reference>
<dbReference type="OMA" id="TYMNESS"/>
<dbReference type="RefSeq" id="XP_034013220.1">
    <property type="nucleotide sequence ID" value="XM_034154700.1"/>
</dbReference>
<dbReference type="VEuPathDB" id="FungiDB:DIURU_002087"/>
<dbReference type="InterPro" id="IPR001328">
    <property type="entry name" value="Pept_tRNA_hydro"/>
</dbReference>
<protein>
    <recommendedName>
        <fullName evidence="6">Peptidyl-tRNA hydrolase</fullName>
    </recommendedName>
</protein>
<evidence type="ECO:0000313" key="5">
    <source>
        <dbReference type="Proteomes" id="UP000449547"/>
    </source>
</evidence>